<reference evidence="3 4" key="1">
    <citation type="submission" date="2016-03" db="EMBL/GenBank/DDBJ databases">
        <title>Cyphomyrmex costatus WGS genome.</title>
        <authorList>
            <person name="Nygaard S."/>
            <person name="Hu H."/>
            <person name="Boomsma J."/>
            <person name="Zhang G."/>
        </authorList>
    </citation>
    <scope>NUCLEOTIDE SEQUENCE [LARGE SCALE GENOMIC DNA]</scope>
    <source>
        <strain evidence="3">MS0001</strain>
        <tissue evidence="3">Whole body</tissue>
    </source>
</reference>
<gene>
    <name evidence="3" type="ORF">ALC62_03788</name>
</gene>
<dbReference type="STRING" id="456900.A0A151IKW9"/>
<evidence type="ECO:0000259" key="2">
    <source>
        <dbReference type="Pfam" id="PF01683"/>
    </source>
</evidence>
<dbReference type="Proteomes" id="UP000078542">
    <property type="component" value="Unassembled WGS sequence"/>
</dbReference>
<sequence length="408" mass="46291">MTRTWTVCGFTGFLVLVPVTVCVTITYVNDNEDPSLRCNDRSNANRSNKTFSQCKYDVDCIPNAFCRNQQTCSCKDNYIEFRINNNYKCLRVASLIGDPCEEDIQCQFTFTPQSECRDGTCQCAHDSHFTDGRCYESVGLGKRCRSNRNCHIKNTFCEYGFCSCGLHHHANPDNSSCLPSAKLDEHCNSDDECIVQNSKCIHNRCDCELNYVLAKDDQRCLKAASWIGEKCEQQSQCQLFLKHSQCGVSKTCDCVAGSHRRGHRCFVDVGEYSNIWTFAYILQLGGRCETHHHCITTTLKDSNSTWKSKVDCINGPIVLFDIYTIKYKNPAIKLEKIAHKIANPLNPGKELQLLGIVDFKYPAMAEIGHYTAIVPRPGNCWVEYNDLASKEKIMEKTCDVNPHLLVYM</sequence>
<dbReference type="EMBL" id="KQ977151">
    <property type="protein sequence ID" value="KYN05265.1"/>
    <property type="molecule type" value="Genomic_DNA"/>
</dbReference>
<keyword evidence="1" id="KW-0732">Signal</keyword>
<evidence type="ECO:0000313" key="3">
    <source>
        <dbReference type="EMBL" id="KYN05265.1"/>
    </source>
</evidence>
<dbReference type="InterPro" id="IPR006149">
    <property type="entry name" value="EB_dom"/>
</dbReference>
<dbReference type="PANTHER" id="PTHR39069:SF9">
    <property type="entry name" value="EB DOMAIN-CONTAINING PROTEIN"/>
    <property type="match status" value="1"/>
</dbReference>
<keyword evidence="4" id="KW-1185">Reference proteome</keyword>
<evidence type="ECO:0000256" key="1">
    <source>
        <dbReference type="SAM" id="SignalP"/>
    </source>
</evidence>
<feature type="domain" description="EB" evidence="2">
    <location>
        <begin position="217"/>
        <end position="265"/>
    </location>
</feature>
<evidence type="ECO:0000313" key="4">
    <source>
        <dbReference type="Proteomes" id="UP000078542"/>
    </source>
</evidence>
<protein>
    <recommendedName>
        <fullName evidence="2">EB domain-containing protein</fullName>
    </recommendedName>
</protein>
<feature type="chain" id="PRO_5007582198" description="EB domain-containing protein" evidence="1">
    <location>
        <begin position="23"/>
        <end position="408"/>
    </location>
</feature>
<dbReference type="Pfam" id="PF01683">
    <property type="entry name" value="EB"/>
    <property type="match status" value="3"/>
</dbReference>
<feature type="domain" description="EB" evidence="2">
    <location>
        <begin position="174"/>
        <end position="216"/>
    </location>
</feature>
<dbReference type="PANTHER" id="PTHR39069">
    <property type="entry name" value="ECDYSONE-INDUCIBLE GENE E1, ISOFORM A"/>
    <property type="match status" value="1"/>
</dbReference>
<feature type="domain" description="EB" evidence="2">
    <location>
        <begin position="85"/>
        <end position="128"/>
    </location>
</feature>
<organism evidence="3 4">
    <name type="scientific">Cyphomyrmex costatus</name>
    <dbReference type="NCBI Taxonomy" id="456900"/>
    <lineage>
        <taxon>Eukaryota</taxon>
        <taxon>Metazoa</taxon>
        <taxon>Ecdysozoa</taxon>
        <taxon>Arthropoda</taxon>
        <taxon>Hexapoda</taxon>
        <taxon>Insecta</taxon>
        <taxon>Pterygota</taxon>
        <taxon>Neoptera</taxon>
        <taxon>Endopterygota</taxon>
        <taxon>Hymenoptera</taxon>
        <taxon>Apocrita</taxon>
        <taxon>Aculeata</taxon>
        <taxon>Formicoidea</taxon>
        <taxon>Formicidae</taxon>
        <taxon>Myrmicinae</taxon>
        <taxon>Cyphomyrmex</taxon>
    </lineage>
</organism>
<proteinExistence type="predicted"/>
<feature type="signal peptide" evidence="1">
    <location>
        <begin position="1"/>
        <end position="22"/>
    </location>
</feature>
<accession>A0A151IKW9</accession>
<name>A0A151IKW9_9HYME</name>
<dbReference type="AlphaFoldDB" id="A0A151IKW9"/>